<feature type="compositionally biased region" description="Basic and acidic residues" evidence="1">
    <location>
        <begin position="175"/>
        <end position="184"/>
    </location>
</feature>
<keyword evidence="3" id="KW-1185">Reference proteome</keyword>
<organism evidence="2 3">
    <name type="scientific">Cirrhinus molitorella</name>
    <name type="common">mud carp</name>
    <dbReference type="NCBI Taxonomy" id="172907"/>
    <lineage>
        <taxon>Eukaryota</taxon>
        <taxon>Metazoa</taxon>
        <taxon>Chordata</taxon>
        <taxon>Craniata</taxon>
        <taxon>Vertebrata</taxon>
        <taxon>Euteleostomi</taxon>
        <taxon>Actinopterygii</taxon>
        <taxon>Neopterygii</taxon>
        <taxon>Teleostei</taxon>
        <taxon>Ostariophysi</taxon>
        <taxon>Cypriniformes</taxon>
        <taxon>Cyprinidae</taxon>
        <taxon>Labeoninae</taxon>
        <taxon>Labeonini</taxon>
        <taxon>Cirrhinus</taxon>
    </lineage>
</organism>
<feature type="compositionally biased region" description="Polar residues" evidence="1">
    <location>
        <begin position="18"/>
        <end position="27"/>
    </location>
</feature>
<evidence type="ECO:0000256" key="1">
    <source>
        <dbReference type="SAM" id="MobiDB-lite"/>
    </source>
</evidence>
<evidence type="ECO:0000313" key="2">
    <source>
        <dbReference type="EMBL" id="KAK2888889.1"/>
    </source>
</evidence>
<comment type="caution">
    <text evidence="2">The sequence shown here is derived from an EMBL/GenBank/DDBJ whole genome shotgun (WGS) entry which is preliminary data.</text>
</comment>
<evidence type="ECO:0000313" key="3">
    <source>
        <dbReference type="Proteomes" id="UP001187343"/>
    </source>
</evidence>
<sequence>MLELEPSSLDCTWEQEPSLSRTWNQVPTKEGEGAGRHINPQTVLQSSTVSDSLSAMVQWAELLSAIMLSVTCFLEVGIVVSSRTWSDITNSIGSVAILSSVAPYSDGSLEAAGWASPSSVGLGLVSAQHEDGGLGSRSGCAPERGRTISKHRIISSLQLSPEVSGQLIGPNPDQTKPREPEKELGGGSACGESCSCSTVHTHMLTLDTCKHITPSAMGQASCYGNQAPPPQGVDRLFKLWGSLYTALPIAPEREGETERERKE</sequence>
<dbReference type="Proteomes" id="UP001187343">
    <property type="component" value="Unassembled WGS sequence"/>
</dbReference>
<feature type="region of interest" description="Disordered" evidence="1">
    <location>
        <begin position="18"/>
        <end position="38"/>
    </location>
</feature>
<dbReference type="AlphaFoldDB" id="A0AA88PNC6"/>
<name>A0AA88PNC6_9TELE</name>
<proteinExistence type="predicted"/>
<accession>A0AA88PNC6</accession>
<gene>
    <name evidence="2" type="ORF">Q8A67_014264</name>
</gene>
<protein>
    <submittedName>
        <fullName evidence="2">Uncharacterized protein</fullName>
    </submittedName>
</protein>
<reference evidence="2" key="1">
    <citation type="submission" date="2023-08" db="EMBL/GenBank/DDBJ databases">
        <title>Chromosome-level Genome Assembly of mud carp (Cirrhinus molitorella).</title>
        <authorList>
            <person name="Liu H."/>
        </authorList>
    </citation>
    <scope>NUCLEOTIDE SEQUENCE</scope>
    <source>
        <strain evidence="2">Prfri</strain>
        <tissue evidence="2">Muscle</tissue>
    </source>
</reference>
<dbReference type="EMBL" id="JAUYZG010000014">
    <property type="protein sequence ID" value="KAK2888889.1"/>
    <property type="molecule type" value="Genomic_DNA"/>
</dbReference>
<feature type="region of interest" description="Disordered" evidence="1">
    <location>
        <begin position="163"/>
        <end position="187"/>
    </location>
</feature>